<dbReference type="GO" id="GO:0006355">
    <property type="term" value="P:regulation of DNA-templated transcription"/>
    <property type="evidence" value="ECO:0007669"/>
    <property type="project" value="InterPro"/>
</dbReference>
<dbReference type="CDD" id="cd07765">
    <property type="entry name" value="KRAB_A-box"/>
    <property type="match status" value="1"/>
</dbReference>
<dbReference type="GeneID" id="105300465"/>
<gene>
    <name evidence="3" type="primary">LOC105300465</name>
</gene>
<dbReference type="InterPro" id="IPR036051">
    <property type="entry name" value="KRAB_dom_sf"/>
</dbReference>
<accession>A0A6P6D256</accession>
<keyword evidence="2" id="KW-1185">Reference proteome</keyword>
<protein>
    <submittedName>
        <fullName evidence="3">KRAB domain-containing protein 4-like</fullName>
    </submittedName>
</protein>
<organism evidence="2 3">
    <name type="scientific">Pteropus vampyrus</name>
    <name type="common">Large flying fox</name>
    <dbReference type="NCBI Taxonomy" id="132908"/>
    <lineage>
        <taxon>Eukaryota</taxon>
        <taxon>Metazoa</taxon>
        <taxon>Chordata</taxon>
        <taxon>Craniata</taxon>
        <taxon>Vertebrata</taxon>
        <taxon>Euteleostomi</taxon>
        <taxon>Mammalia</taxon>
        <taxon>Eutheria</taxon>
        <taxon>Laurasiatheria</taxon>
        <taxon>Chiroptera</taxon>
        <taxon>Yinpterochiroptera</taxon>
        <taxon>Pteropodoidea</taxon>
        <taxon>Pteropodidae</taxon>
        <taxon>Pteropodinae</taxon>
        <taxon>Pteropus</taxon>
    </lineage>
</organism>
<dbReference type="PANTHER" id="PTHR23232">
    <property type="entry name" value="KRAB DOMAIN C2H2 ZINC FINGER"/>
    <property type="match status" value="1"/>
</dbReference>
<dbReference type="SUPFAM" id="SSF109640">
    <property type="entry name" value="KRAB domain (Kruppel-associated box)"/>
    <property type="match status" value="1"/>
</dbReference>
<dbReference type="AlphaFoldDB" id="A0A6P6D256"/>
<name>A0A6P6D256_PTEVA</name>
<feature type="domain" description="KRAB" evidence="1">
    <location>
        <begin position="17"/>
        <end position="94"/>
    </location>
</feature>
<dbReference type="InterPro" id="IPR001909">
    <property type="entry name" value="KRAB"/>
</dbReference>
<proteinExistence type="predicted"/>
<sequence>MAASRPLPWAPVRQESVTFQDVAVGFSPEEWALLDHSQRRLYREVMLETRRNLASVGKACVTCSHLFSISCVPRAMPGSGSFLVDKEATVLPTWGSQSAGFSNTTKKLISSVQSFEGPTS</sequence>
<dbReference type="RefSeq" id="XP_023393851.1">
    <property type="nucleotide sequence ID" value="XM_023538083.1"/>
</dbReference>
<dbReference type="Gene3D" id="6.10.140.140">
    <property type="match status" value="1"/>
</dbReference>
<evidence type="ECO:0000313" key="3">
    <source>
        <dbReference type="RefSeq" id="XP_023393851.1"/>
    </source>
</evidence>
<dbReference type="PROSITE" id="PS50805">
    <property type="entry name" value="KRAB"/>
    <property type="match status" value="1"/>
</dbReference>
<dbReference type="SMART" id="SM00349">
    <property type="entry name" value="KRAB"/>
    <property type="match status" value="1"/>
</dbReference>
<evidence type="ECO:0000313" key="2">
    <source>
        <dbReference type="Proteomes" id="UP000515202"/>
    </source>
</evidence>
<evidence type="ECO:0000259" key="1">
    <source>
        <dbReference type="PROSITE" id="PS50805"/>
    </source>
</evidence>
<dbReference type="Pfam" id="PF01352">
    <property type="entry name" value="KRAB"/>
    <property type="match status" value="1"/>
</dbReference>
<dbReference type="OrthoDB" id="9837877at2759"/>
<reference evidence="3" key="1">
    <citation type="submission" date="2025-08" db="UniProtKB">
        <authorList>
            <consortium name="RefSeq"/>
        </authorList>
    </citation>
    <scope>IDENTIFICATION</scope>
    <source>
        <tissue evidence="3">Kidney</tissue>
    </source>
</reference>
<dbReference type="PANTHER" id="PTHR23232:SF142">
    <property type="entry name" value="GASTRULA ZINC FINGER PROTEIN XLCGF57.1-LIKE-RELATED"/>
    <property type="match status" value="1"/>
</dbReference>
<dbReference type="KEGG" id="pvp:105300465"/>
<dbReference type="Proteomes" id="UP000515202">
    <property type="component" value="Unplaced"/>
</dbReference>
<dbReference type="InterPro" id="IPR050169">
    <property type="entry name" value="Krueppel_C2H2_ZnF"/>
</dbReference>